<evidence type="ECO:0000313" key="2">
    <source>
        <dbReference type="EMBL" id="KAJ8783265.1"/>
    </source>
</evidence>
<sequence>MFTAVEQVRRYFADNENSQVPCCGREKLQRGRGDPVSWSLCVCLEHRSTESQEIQSRVLARVGLSPECPLRAEKHSPAGEGPEDSPWERSHVVPTRGLGDAGATLSCQQPRALDHTECGGDVGSTGAESKGWVNVAEEGGDAGHVLLTEPPARRAVGSDCCDRCRRPGGPVLKAAGQAGVRMVSETSPNSSFLSTKKKGVTVQWRRHLPQL</sequence>
<dbReference type="EMBL" id="JAIQCJ010002088">
    <property type="protein sequence ID" value="KAJ8783265.1"/>
    <property type="molecule type" value="Genomic_DNA"/>
</dbReference>
<proteinExistence type="predicted"/>
<dbReference type="Proteomes" id="UP001159641">
    <property type="component" value="Unassembled WGS sequence"/>
</dbReference>
<name>A0AB34GXA2_ESCRO</name>
<protein>
    <submittedName>
        <fullName evidence="2">Uncharacterized protein</fullName>
    </submittedName>
</protein>
<comment type="caution">
    <text evidence="2">The sequence shown here is derived from an EMBL/GenBank/DDBJ whole genome shotgun (WGS) entry which is preliminary data.</text>
</comment>
<organism evidence="2 3">
    <name type="scientific">Eschrichtius robustus</name>
    <name type="common">California gray whale</name>
    <name type="synonym">Eschrichtius gibbosus</name>
    <dbReference type="NCBI Taxonomy" id="9764"/>
    <lineage>
        <taxon>Eukaryota</taxon>
        <taxon>Metazoa</taxon>
        <taxon>Chordata</taxon>
        <taxon>Craniata</taxon>
        <taxon>Vertebrata</taxon>
        <taxon>Euteleostomi</taxon>
        <taxon>Mammalia</taxon>
        <taxon>Eutheria</taxon>
        <taxon>Laurasiatheria</taxon>
        <taxon>Artiodactyla</taxon>
        <taxon>Whippomorpha</taxon>
        <taxon>Cetacea</taxon>
        <taxon>Mysticeti</taxon>
        <taxon>Eschrichtiidae</taxon>
        <taxon>Eschrichtius</taxon>
    </lineage>
</organism>
<reference evidence="2 3" key="1">
    <citation type="submission" date="2022-11" db="EMBL/GenBank/DDBJ databases">
        <title>Whole genome sequence of Eschrichtius robustus ER-17-0199.</title>
        <authorList>
            <person name="Bruniche-Olsen A."/>
            <person name="Black A.N."/>
            <person name="Fields C.J."/>
            <person name="Walden K."/>
            <person name="Dewoody J.A."/>
        </authorList>
    </citation>
    <scope>NUCLEOTIDE SEQUENCE [LARGE SCALE GENOMIC DNA]</scope>
    <source>
        <strain evidence="2">ER-17-0199</strain>
        <tissue evidence="2">Blubber</tissue>
    </source>
</reference>
<accession>A0AB34GXA2</accession>
<dbReference type="AlphaFoldDB" id="A0AB34GXA2"/>
<feature type="region of interest" description="Disordered" evidence="1">
    <location>
        <begin position="69"/>
        <end position="95"/>
    </location>
</feature>
<evidence type="ECO:0000313" key="3">
    <source>
        <dbReference type="Proteomes" id="UP001159641"/>
    </source>
</evidence>
<gene>
    <name evidence="2" type="ORF">J1605_009348</name>
</gene>
<keyword evidence="3" id="KW-1185">Reference proteome</keyword>
<evidence type="ECO:0000256" key="1">
    <source>
        <dbReference type="SAM" id="MobiDB-lite"/>
    </source>
</evidence>